<reference evidence="2 3" key="1">
    <citation type="submission" date="2019-01" db="EMBL/GenBank/DDBJ databases">
        <title>A draft genome assembly of the solar-powered sea slug Elysia chlorotica.</title>
        <authorList>
            <person name="Cai H."/>
            <person name="Li Q."/>
            <person name="Fang X."/>
            <person name="Li J."/>
            <person name="Curtis N.E."/>
            <person name="Altenburger A."/>
            <person name="Shibata T."/>
            <person name="Feng M."/>
            <person name="Maeda T."/>
            <person name="Schwartz J.A."/>
            <person name="Shigenobu S."/>
            <person name="Lundholm N."/>
            <person name="Nishiyama T."/>
            <person name="Yang H."/>
            <person name="Hasebe M."/>
            <person name="Li S."/>
            <person name="Pierce S.K."/>
            <person name="Wang J."/>
        </authorList>
    </citation>
    <scope>NUCLEOTIDE SEQUENCE [LARGE SCALE GENOMIC DNA]</scope>
    <source>
        <strain evidence="2">EC2010</strain>
        <tissue evidence="2">Whole organism of an adult</tissue>
    </source>
</reference>
<dbReference type="Proteomes" id="UP000271974">
    <property type="component" value="Unassembled WGS sequence"/>
</dbReference>
<organism evidence="2 3">
    <name type="scientific">Elysia chlorotica</name>
    <name type="common">Eastern emerald elysia</name>
    <name type="synonym">Sea slug</name>
    <dbReference type="NCBI Taxonomy" id="188477"/>
    <lineage>
        <taxon>Eukaryota</taxon>
        <taxon>Metazoa</taxon>
        <taxon>Spiralia</taxon>
        <taxon>Lophotrochozoa</taxon>
        <taxon>Mollusca</taxon>
        <taxon>Gastropoda</taxon>
        <taxon>Heterobranchia</taxon>
        <taxon>Euthyneura</taxon>
        <taxon>Panpulmonata</taxon>
        <taxon>Sacoglossa</taxon>
        <taxon>Placobranchoidea</taxon>
        <taxon>Plakobranchidae</taxon>
        <taxon>Elysia</taxon>
    </lineage>
</organism>
<dbReference type="AlphaFoldDB" id="A0A433SN08"/>
<keyword evidence="3" id="KW-1185">Reference proteome</keyword>
<gene>
    <name evidence="2" type="ORF">EGW08_021693</name>
</gene>
<evidence type="ECO:0000256" key="1">
    <source>
        <dbReference type="SAM" id="MobiDB-lite"/>
    </source>
</evidence>
<evidence type="ECO:0000313" key="3">
    <source>
        <dbReference type="Proteomes" id="UP000271974"/>
    </source>
</evidence>
<proteinExistence type="predicted"/>
<name>A0A433SN08_ELYCH</name>
<feature type="compositionally biased region" description="Polar residues" evidence="1">
    <location>
        <begin position="153"/>
        <end position="171"/>
    </location>
</feature>
<sequence length="196" mass="21934">MKIGKKGQGQWVEVEEQVTTASGTVITVKTRKWQGAEKTEEKKKKKHKLHDLSSVFTDEMRSSWGSQGTIALTERGIFTFQNGTIGTVQPPDPLDKQLAPADNPDIWARNNFDCHTLYDHELYIRCDAAVGLDKNQHNSPPRTIVREYLESLSRGSSSENEKNQQISSTDPSEAEGGSTDVDGQSTRRRSTRKELS</sequence>
<protein>
    <submittedName>
        <fullName evidence="2">Uncharacterized protein</fullName>
    </submittedName>
</protein>
<dbReference type="EMBL" id="RQTK01001383">
    <property type="protein sequence ID" value="RUS70550.1"/>
    <property type="molecule type" value="Genomic_DNA"/>
</dbReference>
<feature type="compositionally biased region" description="Basic residues" evidence="1">
    <location>
        <begin position="186"/>
        <end position="196"/>
    </location>
</feature>
<feature type="region of interest" description="Disordered" evidence="1">
    <location>
        <begin position="151"/>
        <end position="196"/>
    </location>
</feature>
<feature type="non-terminal residue" evidence="2">
    <location>
        <position position="196"/>
    </location>
</feature>
<dbReference type="OrthoDB" id="6152089at2759"/>
<accession>A0A433SN08</accession>
<evidence type="ECO:0000313" key="2">
    <source>
        <dbReference type="EMBL" id="RUS70550.1"/>
    </source>
</evidence>
<comment type="caution">
    <text evidence="2">The sequence shown here is derived from an EMBL/GenBank/DDBJ whole genome shotgun (WGS) entry which is preliminary data.</text>
</comment>